<dbReference type="AlphaFoldDB" id="A0A9Q4QR88"/>
<feature type="region of interest" description="Disordered" evidence="1">
    <location>
        <begin position="1"/>
        <end position="34"/>
    </location>
</feature>
<comment type="caution">
    <text evidence="2">The sequence shown here is derived from an EMBL/GenBank/DDBJ whole genome shotgun (WGS) entry which is preliminary data.</text>
</comment>
<organism evidence="2 3">
    <name type="scientific">Xylella fastidiosa subsp. multiplex</name>
    <dbReference type="NCBI Taxonomy" id="644357"/>
    <lineage>
        <taxon>Bacteria</taxon>
        <taxon>Pseudomonadati</taxon>
        <taxon>Pseudomonadota</taxon>
        <taxon>Gammaproteobacteria</taxon>
        <taxon>Lysobacterales</taxon>
        <taxon>Lysobacteraceae</taxon>
        <taxon>Xylella</taxon>
    </lineage>
</organism>
<dbReference type="EMBL" id="VDCJ01000324">
    <property type="protein sequence ID" value="MRU22960.1"/>
    <property type="molecule type" value="Genomic_DNA"/>
</dbReference>
<name>A0A9Q4QR88_XYLFS</name>
<evidence type="ECO:0000313" key="3">
    <source>
        <dbReference type="Proteomes" id="UP000474061"/>
    </source>
</evidence>
<protein>
    <submittedName>
        <fullName evidence="2">Uncharacterized protein</fullName>
    </submittedName>
</protein>
<reference evidence="2" key="2">
    <citation type="journal article" date="2020" name="Appl. Environ. Microbiol.">
        <title>Multiple intercontinental introductions associated with the emergence of a plant pathogen in Europe.</title>
        <authorList>
            <person name="Landa B.B."/>
            <person name="Castillo A.I."/>
            <person name="Giampetruzzi A."/>
            <person name="Kahn A."/>
            <person name="Roman-Ecija M."/>
            <person name="Velasco-Amo M.P."/>
            <person name="Navas-Cortes J.A."/>
            <person name="Marco-Noales E."/>
            <person name="Barbe S."/>
            <person name="Moralejo E."/>
            <person name="Coletta-Filho H.D."/>
            <person name="Saldarelli P."/>
            <person name="Saponari M."/>
            <person name="Almeida R.P.P."/>
        </authorList>
    </citation>
    <scope>NUCLEOTIDE SEQUENCE</scope>
    <source>
        <strain evidence="2">XYL1981</strain>
    </source>
</reference>
<evidence type="ECO:0000313" key="2">
    <source>
        <dbReference type="EMBL" id="MRU22960.1"/>
    </source>
</evidence>
<dbReference type="Proteomes" id="UP000474061">
    <property type="component" value="Unassembled WGS sequence"/>
</dbReference>
<evidence type="ECO:0000256" key="1">
    <source>
        <dbReference type="SAM" id="MobiDB-lite"/>
    </source>
</evidence>
<sequence>MAAPKRLRLSDLPPETNENAPAPKRLRLSDLPPEDAAPAAAKPIYTVPVDEAAIARQVYAASPWYQRPLIAAGAELTRLGRGVQQLVTSKDSAAGRRLQQRIDADAPTQQGVHGVSGFIGRALPYVATLPLGTPEIAALNALGKAGNVAQLAVKGGIAAAEGAGYGALGETRTGE</sequence>
<feature type="non-terminal residue" evidence="2">
    <location>
        <position position="175"/>
    </location>
</feature>
<gene>
    <name evidence="2" type="ORF">FG476_02310</name>
</gene>
<accession>A0A9Q4QR88</accession>
<proteinExistence type="predicted"/>
<reference evidence="2" key="1">
    <citation type="submission" date="2019-05" db="EMBL/GenBank/DDBJ databases">
        <authorList>
            <person name="Castillo A."/>
            <person name="Giampetruzzi A."/>
            <person name="Landa B."/>
            <person name="Saponari M."/>
            <person name="Almeida R.P.P."/>
            <person name="Moralejo E."/>
            <person name="Marco-Noales E."/>
            <person name="Velasco-Amo M.P."/>
            <person name="Roman-Ecija M."/>
            <person name="Navarro I."/>
            <person name="Monterde A."/>
            <person name="Barbe S."/>
        </authorList>
    </citation>
    <scope>NUCLEOTIDE SEQUENCE</scope>
    <source>
        <strain evidence="2">XYL1981</strain>
    </source>
</reference>